<dbReference type="SUPFAM" id="SSF75011">
    <property type="entry name" value="3-carboxy-cis,cis-mucoante lactonizing enzyme"/>
    <property type="match status" value="1"/>
</dbReference>
<proteinExistence type="predicted"/>
<dbReference type="EMBL" id="HBGO01009249">
    <property type="protein sequence ID" value="CAD9329268.1"/>
    <property type="molecule type" value="Transcribed_RNA"/>
</dbReference>
<protein>
    <recommendedName>
        <fullName evidence="2">Anaphase-promoting complex subunit 4 WD40 domain-containing protein</fullName>
    </recommendedName>
</protein>
<dbReference type="AlphaFoldDB" id="A0A7S1Z6A2"/>
<dbReference type="InterPro" id="IPR015943">
    <property type="entry name" value="WD40/YVTN_repeat-like_dom_sf"/>
</dbReference>
<reference evidence="1" key="1">
    <citation type="submission" date="2021-01" db="EMBL/GenBank/DDBJ databases">
        <authorList>
            <person name="Corre E."/>
            <person name="Pelletier E."/>
            <person name="Niang G."/>
            <person name="Scheremetjew M."/>
            <person name="Finn R."/>
            <person name="Kale V."/>
            <person name="Holt S."/>
            <person name="Cochrane G."/>
            <person name="Meng A."/>
            <person name="Brown T."/>
            <person name="Cohen L."/>
        </authorList>
    </citation>
    <scope>NUCLEOTIDE SEQUENCE</scope>
    <source>
        <strain evidence="1">Grunow 1884</strain>
    </source>
</reference>
<evidence type="ECO:0008006" key="2">
    <source>
        <dbReference type="Google" id="ProtNLM"/>
    </source>
</evidence>
<organism evidence="1">
    <name type="scientific">Trieres chinensis</name>
    <name type="common">Marine centric diatom</name>
    <name type="synonym">Odontella sinensis</name>
    <dbReference type="NCBI Taxonomy" id="1514140"/>
    <lineage>
        <taxon>Eukaryota</taxon>
        <taxon>Sar</taxon>
        <taxon>Stramenopiles</taxon>
        <taxon>Ochrophyta</taxon>
        <taxon>Bacillariophyta</taxon>
        <taxon>Mediophyceae</taxon>
        <taxon>Biddulphiophycidae</taxon>
        <taxon>Eupodiscales</taxon>
        <taxon>Parodontellaceae</taxon>
        <taxon>Trieres</taxon>
    </lineage>
</organism>
<dbReference type="PANTHER" id="PTHR36220:SF1">
    <property type="entry name" value="GAMMA TUBULIN COMPLEX COMPONENT C-TERMINAL DOMAIN-CONTAINING PROTEIN"/>
    <property type="match status" value="1"/>
</dbReference>
<dbReference type="Gene3D" id="2.130.10.10">
    <property type="entry name" value="YVTN repeat-like/Quinoprotein amine dehydrogenase"/>
    <property type="match status" value="1"/>
</dbReference>
<dbReference type="PANTHER" id="PTHR36220">
    <property type="entry name" value="UNNAMED PRODUCT"/>
    <property type="match status" value="1"/>
</dbReference>
<sequence length="245" mass="26603">MILSMSTDGKRIAMSEGARDRNSGLVRVYQYSSEGEGKWGQIGDDVGRSGPDDGFGYSMSLSANGNRIVVGRPMRQSGSVMVFDLIEDNEGNQSWKEFGRPIKGLDGDEYKGKNAWSISLSADGEKLAIGSDFDNNEGVVRVFELKRDGEKWDDLGEFIPGGARMVSLSSTGNELAVATPLMGLVRMLKYEQGEWVETGRMKDGEGGEMDLRSHTISLSGDGESLTVGSPRLMDENGLVRVFHGS</sequence>
<accession>A0A7S1Z6A2</accession>
<name>A0A7S1Z6A2_TRICV</name>
<evidence type="ECO:0000313" key="1">
    <source>
        <dbReference type="EMBL" id="CAD9329268.1"/>
    </source>
</evidence>
<gene>
    <name evidence="1" type="ORF">OSIN01602_LOCUS5077</name>
</gene>